<dbReference type="GeneID" id="19303200"/>
<dbReference type="Gene3D" id="3.80.10.10">
    <property type="entry name" value="Ribonuclease Inhibitor"/>
    <property type="match status" value="1"/>
</dbReference>
<gene>
    <name evidence="1" type="ORF">GLOTRDRAFT_134903</name>
</gene>
<evidence type="ECO:0000313" key="2">
    <source>
        <dbReference type="Proteomes" id="UP000030669"/>
    </source>
</evidence>
<dbReference type="AlphaFoldDB" id="S7QLD8"/>
<dbReference type="EMBL" id="KB469296">
    <property type="protein sequence ID" value="EPQ60163.1"/>
    <property type="molecule type" value="Genomic_DNA"/>
</dbReference>
<accession>S7QLD8</accession>
<dbReference type="InterPro" id="IPR032675">
    <property type="entry name" value="LRR_dom_sf"/>
</dbReference>
<dbReference type="SUPFAM" id="SSF52047">
    <property type="entry name" value="RNI-like"/>
    <property type="match status" value="1"/>
</dbReference>
<dbReference type="HOGENOM" id="CLU_024199_2_2_1"/>
<dbReference type="KEGG" id="gtr:GLOTRDRAFT_134903"/>
<proteinExistence type="predicted"/>
<organism evidence="1 2">
    <name type="scientific">Gloeophyllum trabeum (strain ATCC 11539 / FP-39264 / Madison 617)</name>
    <name type="common">Brown rot fungus</name>
    <dbReference type="NCBI Taxonomy" id="670483"/>
    <lineage>
        <taxon>Eukaryota</taxon>
        <taxon>Fungi</taxon>
        <taxon>Dikarya</taxon>
        <taxon>Basidiomycota</taxon>
        <taxon>Agaricomycotina</taxon>
        <taxon>Agaricomycetes</taxon>
        <taxon>Gloeophyllales</taxon>
        <taxon>Gloeophyllaceae</taxon>
        <taxon>Gloeophyllum</taxon>
    </lineage>
</organism>
<dbReference type="eggNOG" id="ENOG502RC1X">
    <property type="taxonomic scope" value="Eukaryota"/>
</dbReference>
<keyword evidence="2" id="KW-1185">Reference proteome</keyword>
<name>S7QLD8_GLOTA</name>
<sequence length="596" mass="67610">MPSTLKEQYRQQIENEIRPLESRLLRLRADINALAPVSCLPVELLSRIFQLVVDWELDDVQTNDEQVLRRRLGQHARKDRYRLQWISICHVCRAWRTVALTCAVLWRRPFFFNAELTKLMLARSRDAELDILACSYHGSLTHTDTQALRLVAPHMRRVRKVDIVLSDVGLHEFLNGAIDVPAPRLRYLSLQSFHSFRISARNLTLRLPSDIFQSNAPNLRTLRLRGWGVDWDSPLLTMLTHLELQSVPARWRATVDEIVSALARLPSLERLGLASATRASADSEAPGAPPAALPRLAKLMLRDEIGVCLALLERLAVPPGIPLSISCVWTPGTSQTVARLMQAVVRHFSADGARRPPLHTVHLWLLEGKVGQLKAWRARGAEAGEDAPDTGAPADLAVTFQRVVDLMECGMHQLPLAAVRKFTLVGLQDPRRQEIWPEEAEEADGRLDEGWGVLLTSLTGLRTFEVVGTAVRMEEVFESLRGFVRGAEGLRREDDERVVLPCLQRVGVSFAVIGHRDFACLLRMCEERRERGAPLRELVVHQCATKGWDMRLAQAEEVEWDGCPLTVDQAFSRFYEVKEWDYHPVSRLHEDFLENW</sequence>
<reference evidence="1 2" key="1">
    <citation type="journal article" date="2012" name="Science">
        <title>The Paleozoic origin of enzymatic lignin decomposition reconstructed from 31 fungal genomes.</title>
        <authorList>
            <person name="Floudas D."/>
            <person name="Binder M."/>
            <person name="Riley R."/>
            <person name="Barry K."/>
            <person name="Blanchette R.A."/>
            <person name="Henrissat B."/>
            <person name="Martinez A.T."/>
            <person name="Otillar R."/>
            <person name="Spatafora J.W."/>
            <person name="Yadav J.S."/>
            <person name="Aerts A."/>
            <person name="Benoit I."/>
            <person name="Boyd A."/>
            <person name="Carlson A."/>
            <person name="Copeland A."/>
            <person name="Coutinho P.M."/>
            <person name="de Vries R.P."/>
            <person name="Ferreira P."/>
            <person name="Findley K."/>
            <person name="Foster B."/>
            <person name="Gaskell J."/>
            <person name="Glotzer D."/>
            <person name="Gorecki P."/>
            <person name="Heitman J."/>
            <person name="Hesse C."/>
            <person name="Hori C."/>
            <person name="Igarashi K."/>
            <person name="Jurgens J.A."/>
            <person name="Kallen N."/>
            <person name="Kersten P."/>
            <person name="Kohler A."/>
            <person name="Kuees U."/>
            <person name="Kumar T.K.A."/>
            <person name="Kuo A."/>
            <person name="LaButti K."/>
            <person name="Larrondo L.F."/>
            <person name="Lindquist E."/>
            <person name="Ling A."/>
            <person name="Lombard V."/>
            <person name="Lucas S."/>
            <person name="Lundell T."/>
            <person name="Martin R."/>
            <person name="McLaughlin D.J."/>
            <person name="Morgenstern I."/>
            <person name="Morin E."/>
            <person name="Murat C."/>
            <person name="Nagy L.G."/>
            <person name="Nolan M."/>
            <person name="Ohm R.A."/>
            <person name="Patyshakuliyeva A."/>
            <person name="Rokas A."/>
            <person name="Ruiz-Duenas F.J."/>
            <person name="Sabat G."/>
            <person name="Salamov A."/>
            <person name="Samejima M."/>
            <person name="Schmutz J."/>
            <person name="Slot J.C."/>
            <person name="St John F."/>
            <person name="Stenlid J."/>
            <person name="Sun H."/>
            <person name="Sun S."/>
            <person name="Syed K."/>
            <person name="Tsang A."/>
            <person name="Wiebenga A."/>
            <person name="Young D."/>
            <person name="Pisabarro A."/>
            <person name="Eastwood D.C."/>
            <person name="Martin F."/>
            <person name="Cullen D."/>
            <person name="Grigoriev I.V."/>
            <person name="Hibbett D.S."/>
        </authorList>
    </citation>
    <scope>NUCLEOTIDE SEQUENCE [LARGE SCALE GENOMIC DNA]</scope>
    <source>
        <strain evidence="1 2">ATCC 11539</strain>
    </source>
</reference>
<evidence type="ECO:0000313" key="1">
    <source>
        <dbReference type="EMBL" id="EPQ60163.1"/>
    </source>
</evidence>
<dbReference type="Proteomes" id="UP000030669">
    <property type="component" value="Unassembled WGS sequence"/>
</dbReference>
<dbReference type="RefSeq" id="XP_007860630.1">
    <property type="nucleotide sequence ID" value="XM_007862439.1"/>
</dbReference>
<dbReference type="OrthoDB" id="3156934at2759"/>
<protein>
    <submittedName>
        <fullName evidence="1">Uncharacterized protein</fullName>
    </submittedName>
</protein>